<evidence type="ECO:0000313" key="2">
    <source>
        <dbReference type="Proteomes" id="UP000887574"/>
    </source>
</evidence>
<feature type="compositionally biased region" description="Low complexity" evidence="1">
    <location>
        <begin position="572"/>
        <end position="581"/>
    </location>
</feature>
<protein>
    <submittedName>
        <fullName evidence="3">Uncharacterized protein</fullName>
    </submittedName>
</protein>
<feature type="compositionally biased region" description="Polar residues" evidence="1">
    <location>
        <begin position="465"/>
        <end position="475"/>
    </location>
</feature>
<feature type="region of interest" description="Disordered" evidence="1">
    <location>
        <begin position="664"/>
        <end position="687"/>
    </location>
</feature>
<feature type="region of interest" description="Disordered" evidence="1">
    <location>
        <begin position="1"/>
        <end position="174"/>
    </location>
</feature>
<feature type="compositionally biased region" description="Polar residues" evidence="1">
    <location>
        <begin position="497"/>
        <end position="506"/>
    </location>
</feature>
<reference evidence="3" key="1">
    <citation type="submission" date="2022-11" db="UniProtKB">
        <authorList>
            <consortium name="WormBaseParasite"/>
        </authorList>
    </citation>
    <scope>IDENTIFICATION</scope>
</reference>
<feature type="compositionally biased region" description="Low complexity" evidence="1">
    <location>
        <begin position="85"/>
        <end position="104"/>
    </location>
</feature>
<organism evidence="2 3">
    <name type="scientific">Ditylenchus dipsaci</name>
    <dbReference type="NCBI Taxonomy" id="166011"/>
    <lineage>
        <taxon>Eukaryota</taxon>
        <taxon>Metazoa</taxon>
        <taxon>Ecdysozoa</taxon>
        <taxon>Nematoda</taxon>
        <taxon>Chromadorea</taxon>
        <taxon>Rhabditida</taxon>
        <taxon>Tylenchina</taxon>
        <taxon>Tylenchomorpha</taxon>
        <taxon>Sphaerularioidea</taxon>
        <taxon>Anguinidae</taxon>
        <taxon>Anguininae</taxon>
        <taxon>Ditylenchus</taxon>
    </lineage>
</organism>
<feature type="region of interest" description="Disordered" evidence="1">
    <location>
        <begin position="399"/>
        <end position="419"/>
    </location>
</feature>
<feature type="region of interest" description="Disordered" evidence="1">
    <location>
        <begin position="334"/>
        <end position="373"/>
    </location>
</feature>
<keyword evidence="2" id="KW-1185">Reference proteome</keyword>
<feature type="compositionally biased region" description="Polar residues" evidence="1">
    <location>
        <begin position="517"/>
        <end position="543"/>
    </location>
</feature>
<evidence type="ECO:0000256" key="1">
    <source>
        <dbReference type="SAM" id="MobiDB-lite"/>
    </source>
</evidence>
<name>A0A915DZ31_9BILA</name>
<feature type="region of interest" description="Disordered" evidence="1">
    <location>
        <begin position="570"/>
        <end position="597"/>
    </location>
</feature>
<feature type="compositionally biased region" description="Polar residues" evidence="1">
    <location>
        <begin position="677"/>
        <end position="687"/>
    </location>
</feature>
<evidence type="ECO:0000313" key="3">
    <source>
        <dbReference type="WBParaSite" id="jg24708"/>
    </source>
</evidence>
<dbReference type="AlphaFoldDB" id="A0A915DZ31"/>
<sequence length="687" mass="75751">MDSQTSKGGRQFAFHHFPSSNPNRQRQTSRADHYYAPMDQQNSSFRPIYDSPPPPNSGGRQSVPLVHQSGTGAYHLLSSSHPTQKQHPQFSHQQQQHYFFQSPPVVQPSDHQQQQTIGLNGGGKSRGVNVKQPPPAYSQQPRRPNTVLGEPSFGDSSQQSSNNQNRRESRRQVVPLHIKNPFLYPEEEPTASTAPRVYHRTLSLPIHQPDTAKRSNTLPHDNFLLDLLEDEFDKMSKTTPNWKNSFSAMRDRFGQQPSGIQDALIEDFGNGAKKMPFGGINGRQTPKTPAATNSLLKSAINNASIVSSPKKELGNFWMETVRTAERLEQLQEAVEQAEEQLQRPPTSSGNSLSQTSRLNKGDGMMASNGSATYPYRRSGVESVAARRNNYLRETFRSQSPVSVTANGSNYSGRSTPTFSTNPRALSVDYSASSLLNNLLSNGSEHGSPAPNFSLLDNAVAEISNGRRSPMNNGNRNGCGRFPTAFPLAEDSHKSSSKTRSNQQYEPTYSPRPANSFLHPNQSYKQAHSPSPDNLSETSQNSLSLLPHPRPKHNITQQLINAGIASNFQYNNTGTSSSTSHTLGRQSPNFPSPNKKHSVAMRISALEKSRPSTATTSNNNSNLLQFSLAFNSQQSKDSQSSSAPMSPKSTVYRTKPVIHFDMESSSSSNRFKFPSPAHINNNNKVGVL</sequence>
<dbReference type="WBParaSite" id="jg24708">
    <property type="protein sequence ID" value="jg24708"/>
    <property type="gene ID" value="jg24708"/>
</dbReference>
<proteinExistence type="predicted"/>
<dbReference type="Proteomes" id="UP000887574">
    <property type="component" value="Unplaced"/>
</dbReference>
<feature type="compositionally biased region" description="Polar residues" evidence="1">
    <location>
        <begin position="344"/>
        <end position="358"/>
    </location>
</feature>
<feature type="compositionally biased region" description="Polar residues" evidence="1">
    <location>
        <begin position="18"/>
        <end position="28"/>
    </location>
</feature>
<feature type="compositionally biased region" description="Polar residues" evidence="1">
    <location>
        <begin position="109"/>
        <end position="118"/>
    </location>
</feature>
<accession>A0A915DZ31</accession>
<feature type="region of interest" description="Disordered" evidence="1">
    <location>
        <begin position="465"/>
        <end position="550"/>
    </location>
</feature>